<dbReference type="InterPro" id="IPR042100">
    <property type="entry name" value="Bug_dom1"/>
</dbReference>
<dbReference type="RefSeq" id="WP_094844330.1">
    <property type="nucleotide sequence ID" value="NZ_NEVS01000004.1"/>
</dbReference>
<dbReference type="Pfam" id="PF03401">
    <property type="entry name" value="TctC"/>
    <property type="match status" value="1"/>
</dbReference>
<dbReference type="EMBL" id="NEVS01000004">
    <property type="protein sequence ID" value="OZI63055.1"/>
    <property type="molecule type" value="Genomic_DNA"/>
</dbReference>
<dbReference type="Gene3D" id="3.40.190.10">
    <property type="entry name" value="Periplasmic binding protein-like II"/>
    <property type="match status" value="1"/>
</dbReference>
<evidence type="ECO:0000313" key="4">
    <source>
        <dbReference type="Proteomes" id="UP000215767"/>
    </source>
</evidence>
<comment type="similarity">
    <text evidence="1">Belongs to the UPF0065 (bug) family.</text>
</comment>
<feature type="chain" id="PRO_5012898835" evidence="2">
    <location>
        <begin position="24"/>
        <end position="322"/>
    </location>
</feature>
<dbReference type="InterPro" id="IPR005064">
    <property type="entry name" value="BUG"/>
</dbReference>
<evidence type="ECO:0000256" key="2">
    <source>
        <dbReference type="SAM" id="SignalP"/>
    </source>
</evidence>
<name>A0A261UN43_9BORD</name>
<dbReference type="PIRSF" id="PIRSF017082">
    <property type="entry name" value="YflP"/>
    <property type="match status" value="1"/>
</dbReference>
<dbReference type="CDD" id="cd07012">
    <property type="entry name" value="PBP2_Bug_TTT"/>
    <property type="match status" value="1"/>
</dbReference>
<dbReference type="AlphaFoldDB" id="A0A261UN43"/>
<dbReference type="Proteomes" id="UP000215767">
    <property type="component" value="Unassembled WGS sequence"/>
</dbReference>
<dbReference type="PANTHER" id="PTHR42928">
    <property type="entry name" value="TRICARBOXYLATE-BINDING PROTEIN"/>
    <property type="match status" value="1"/>
</dbReference>
<dbReference type="PANTHER" id="PTHR42928:SF5">
    <property type="entry name" value="BLR1237 PROTEIN"/>
    <property type="match status" value="1"/>
</dbReference>
<dbReference type="Gene3D" id="3.40.190.150">
    <property type="entry name" value="Bordetella uptake gene, domain 1"/>
    <property type="match status" value="1"/>
</dbReference>
<evidence type="ECO:0000313" key="3">
    <source>
        <dbReference type="EMBL" id="OZI63055.1"/>
    </source>
</evidence>
<proteinExistence type="inferred from homology"/>
<organism evidence="3 4">
    <name type="scientific">Bordetella genomosp. 11</name>
    <dbReference type="NCBI Taxonomy" id="1416808"/>
    <lineage>
        <taxon>Bacteria</taxon>
        <taxon>Pseudomonadati</taxon>
        <taxon>Pseudomonadota</taxon>
        <taxon>Betaproteobacteria</taxon>
        <taxon>Burkholderiales</taxon>
        <taxon>Alcaligenaceae</taxon>
        <taxon>Bordetella</taxon>
    </lineage>
</organism>
<reference evidence="4" key="1">
    <citation type="submission" date="2017-05" db="EMBL/GenBank/DDBJ databases">
        <title>Complete and WGS of Bordetella genogroups.</title>
        <authorList>
            <person name="Spilker T."/>
            <person name="Lipuma J."/>
        </authorList>
    </citation>
    <scope>NUCLEOTIDE SEQUENCE [LARGE SCALE GENOMIC DNA]</scope>
    <source>
        <strain evidence="4">AU8856</strain>
    </source>
</reference>
<accession>A0A261UN43</accession>
<keyword evidence="2" id="KW-0732">Signal</keyword>
<protein>
    <submittedName>
        <fullName evidence="3">Twin-arginine translocation pathway signal</fullName>
    </submittedName>
</protein>
<comment type="caution">
    <text evidence="3">The sequence shown here is derived from an EMBL/GenBank/DDBJ whole genome shotgun (WGS) entry which is preliminary data.</text>
</comment>
<feature type="signal peptide" evidence="2">
    <location>
        <begin position="1"/>
        <end position="23"/>
    </location>
</feature>
<sequence>MTRFRARLAAAIVLAASAAAAHAAYPDRPVRIIVGFSPGGPTDVVARGFASYAAQALGQSFVVENKPGANTILAAEAVAKAPADGYTLLFGATNHTMIPALYSNRVRFDALRSFTPICAVAASPTVLVVGPSMAAKTLGDFMARLKAEPGKHTYATPGTGSSGHFVTAQFLKLTGTSMNHIPYKGAAQAISDLMGGQVDSSFATLGSVLPQVQSGKLTALAVAAPQRLPQLPDVPTFEQAGVHGFAADAWYGVLAPAGIPADVRSRLEQVAAGYSGAAGTAKSLDALGMQPRHTCGDAFQAQMAHEIDEYSALAKELGLKAE</sequence>
<dbReference type="OrthoDB" id="8858513at2"/>
<keyword evidence="4" id="KW-1185">Reference proteome</keyword>
<evidence type="ECO:0000256" key="1">
    <source>
        <dbReference type="ARBA" id="ARBA00006987"/>
    </source>
</evidence>
<gene>
    <name evidence="3" type="ORF">CAL28_28525</name>
</gene>
<dbReference type="SUPFAM" id="SSF53850">
    <property type="entry name" value="Periplasmic binding protein-like II"/>
    <property type="match status" value="1"/>
</dbReference>